<gene>
    <name evidence="1" type="ORF">HYG87_10835</name>
</gene>
<organism evidence="1 2">
    <name type="scientific">Methanobacterium alkalithermotolerans</name>
    <dbReference type="NCBI Taxonomy" id="2731220"/>
    <lineage>
        <taxon>Archaea</taxon>
        <taxon>Methanobacteriati</taxon>
        <taxon>Methanobacteriota</taxon>
        <taxon>Methanomada group</taxon>
        <taxon>Methanobacteria</taxon>
        <taxon>Methanobacteriales</taxon>
        <taxon>Methanobacteriaceae</taxon>
        <taxon>Methanobacterium</taxon>
    </lineage>
</organism>
<dbReference type="AlphaFoldDB" id="A0A8T8K854"/>
<dbReference type="EMBL" id="CP058560">
    <property type="protein sequence ID" value="QUH24217.1"/>
    <property type="molecule type" value="Genomic_DNA"/>
</dbReference>
<reference evidence="1" key="1">
    <citation type="submission" date="2020-07" db="EMBL/GenBank/DDBJ databases">
        <title>Methanobacterium. sp. MethCan genome.</title>
        <authorList>
            <person name="Postec A."/>
            <person name="Quemeneur M."/>
        </authorList>
    </citation>
    <scope>NUCLEOTIDE SEQUENCE</scope>
    <source>
        <strain evidence="1">MethCAN</strain>
    </source>
</reference>
<accession>A0A8T8K854</accession>
<keyword evidence="2" id="KW-1185">Reference proteome</keyword>
<evidence type="ECO:0000313" key="2">
    <source>
        <dbReference type="Proteomes" id="UP000681041"/>
    </source>
</evidence>
<sequence>MGEQEFLIAEIDSTRYPKLNKALKYIPLDEFNDFSELKDTKLYDFYLELNKTEMKILNVADGSIGNSDPDQVAETMFYNNLMKFILSWNQKFYESLDQSHNLVLSETTKKKLNLCLAYFAAFDSYLSWILEESRFYSIPLILDAISEIEASFVLSSSFYYKQAAHLFRNFLELVVAQYYFSTNTKNFDDWRTLPHVNMPRFRGKDGMITNLRKNGKINNTEEEKLAQLFGTLSAYTHSKYEKLVHIDSKTKKSIPFGYNSRYFEEWMNLGIECMEIGLKILAKHTEDWEKQLEDEEDLLCPKCHEKAFETILEKYGKTEIMLHTCKNCNQQIRTDVLIEK</sequence>
<dbReference type="KEGG" id="meme:HYG87_10835"/>
<dbReference type="GeneID" id="64821266"/>
<dbReference type="Proteomes" id="UP000681041">
    <property type="component" value="Chromosome"/>
</dbReference>
<protein>
    <submittedName>
        <fullName evidence="1">Uncharacterized protein</fullName>
    </submittedName>
</protein>
<proteinExistence type="predicted"/>
<dbReference type="RefSeq" id="WP_211533176.1">
    <property type="nucleotide sequence ID" value="NZ_CP058560.1"/>
</dbReference>
<evidence type="ECO:0000313" key="1">
    <source>
        <dbReference type="EMBL" id="QUH24217.1"/>
    </source>
</evidence>
<name>A0A8T8K854_9EURY</name>